<dbReference type="EMBL" id="CP001739">
    <property type="protein sequence ID" value="ACZ08104.1"/>
    <property type="molecule type" value="Genomic_DNA"/>
</dbReference>
<feature type="coiled-coil region" evidence="1">
    <location>
        <begin position="214"/>
        <end position="253"/>
    </location>
</feature>
<dbReference type="STRING" id="526218.Sterm_1236"/>
<reference evidence="2 3" key="2">
    <citation type="journal article" date="2010" name="Stand. Genomic Sci.">
        <title>Complete genome sequence of Sebaldella termitidis type strain (NCTC 11300).</title>
        <authorList>
            <person name="Harmon-Smith M."/>
            <person name="Celia L."/>
            <person name="Chertkov O."/>
            <person name="Lapidus A."/>
            <person name="Copeland A."/>
            <person name="Glavina Del Rio T."/>
            <person name="Nolan M."/>
            <person name="Lucas S."/>
            <person name="Tice H."/>
            <person name="Cheng J.F."/>
            <person name="Han C."/>
            <person name="Detter J.C."/>
            <person name="Bruce D."/>
            <person name="Goodwin L."/>
            <person name="Pitluck S."/>
            <person name="Pati A."/>
            <person name="Liolios K."/>
            <person name="Ivanova N."/>
            <person name="Mavromatis K."/>
            <person name="Mikhailova N."/>
            <person name="Chen A."/>
            <person name="Palaniappan K."/>
            <person name="Land M."/>
            <person name="Hauser L."/>
            <person name="Chang Y.J."/>
            <person name="Jeffries C.D."/>
            <person name="Brettin T."/>
            <person name="Goker M."/>
            <person name="Beck B."/>
            <person name="Bristow J."/>
            <person name="Eisen J.A."/>
            <person name="Markowitz V."/>
            <person name="Hugenholtz P."/>
            <person name="Kyrpides N.C."/>
            <person name="Klenk H.P."/>
            <person name="Chen F."/>
        </authorList>
    </citation>
    <scope>NUCLEOTIDE SEQUENCE [LARGE SCALE GENOMIC DNA]</scope>
    <source>
        <strain evidence="3">ATCC 33386 / NCTC 11300</strain>
    </source>
</reference>
<dbReference type="RefSeq" id="WP_012860700.1">
    <property type="nucleotide sequence ID" value="NC_013517.1"/>
</dbReference>
<dbReference type="Pfam" id="PF07083">
    <property type="entry name" value="DUF1351"/>
    <property type="match status" value="1"/>
</dbReference>
<evidence type="ECO:0000256" key="1">
    <source>
        <dbReference type="SAM" id="Coils"/>
    </source>
</evidence>
<evidence type="ECO:0000313" key="3">
    <source>
        <dbReference type="Proteomes" id="UP000000845"/>
    </source>
</evidence>
<protein>
    <submittedName>
        <fullName evidence="2">Uncharacterized protein</fullName>
    </submittedName>
</protein>
<proteinExistence type="predicted"/>
<keyword evidence="1" id="KW-0175">Coiled coil</keyword>
<name>D1AH70_SEBTE</name>
<reference evidence="3" key="1">
    <citation type="submission" date="2009-09" db="EMBL/GenBank/DDBJ databases">
        <title>The complete chromosome of Sebaldella termitidis ATCC 33386.</title>
        <authorList>
            <consortium name="US DOE Joint Genome Institute (JGI-PGF)"/>
            <person name="Lucas S."/>
            <person name="Copeland A."/>
            <person name="Lapidus A."/>
            <person name="Glavina del Rio T."/>
            <person name="Dalin E."/>
            <person name="Tice H."/>
            <person name="Bruce D."/>
            <person name="Goodwin L."/>
            <person name="Pitluck S."/>
            <person name="Kyrpides N."/>
            <person name="Mavromatis K."/>
            <person name="Ivanova N."/>
            <person name="Mikhailova N."/>
            <person name="Sims D."/>
            <person name="Meincke L."/>
            <person name="Brettin T."/>
            <person name="Detter J.C."/>
            <person name="Han C."/>
            <person name="Larimer F."/>
            <person name="Land M."/>
            <person name="Hauser L."/>
            <person name="Markowitz V."/>
            <person name="Cheng J.F."/>
            <person name="Hugenholtz P."/>
            <person name="Woyke T."/>
            <person name="Wu D."/>
            <person name="Eisen J.A."/>
        </authorList>
    </citation>
    <scope>NUCLEOTIDE SEQUENCE [LARGE SCALE GENOMIC DNA]</scope>
    <source>
        <strain evidence="3">ATCC 33386 / NCTC 11300</strain>
    </source>
</reference>
<dbReference type="Proteomes" id="UP000000845">
    <property type="component" value="Chromosome"/>
</dbReference>
<keyword evidence="3" id="KW-1185">Reference proteome</keyword>
<dbReference type="HOGENOM" id="CLU_683136_0_0_0"/>
<dbReference type="KEGG" id="str:Sterm_1236"/>
<dbReference type="eggNOG" id="ENOG5034C2T">
    <property type="taxonomic scope" value="Bacteria"/>
</dbReference>
<sequence length="403" mass="47167">MDEFQLETKVTQQIAIQTNIEKLDTFLEEIRNKYAGTIVTEDIVTSSKKDRANLNKIVAKLKEAKKYVEEKGKEGISEFLEKIDSAVKEISDISNSIDVQIKSFEEEEKEKKVKLATAAKSKILAEMNIPEEIHEFIKLDSKITNKTFTLKKIEEDITIKASKNHDKYNYILKEIEKNNANLINKITFDDVKSIFDTEISNIIPRIETTANFRRAQEEKVKEKAAKEKQEAVEKALEEERKKIDKDIEKESIERPVRNTDDFEKNLTFDNRKKISSKDDYTALVIKIANSDIQKAIRLKNFLDNEEIEYDKYSIPKFTNEKIQISKNEYYEDAAEENSLLYVSEEYGESRRWSITKYIYYRRESDGRIFGYWKEEPATEMQEGGDFASSDCFYEVEQKIIKNL</sequence>
<dbReference type="AlphaFoldDB" id="D1AH70"/>
<gene>
    <name evidence="2" type="ordered locus">Sterm_1236</name>
</gene>
<accession>D1AH70</accession>
<organism evidence="2 3">
    <name type="scientific">Sebaldella termitidis (strain ATCC 33386 / NCTC 11300)</name>
    <dbReference type="NCBI Taxonomy" id="526218"/>
    <lineage>
        <taxon>Bacteria</taxon>
        <taxon>Fusobacteriati</taxon>
        <taxon>Fusobacteriota</taxon>
        <taxon>Fusobacteriia</taxon>
        <taxon>Fusobacteriales</taxon>
        <taxon>Leptotrichiaceae</taxon>
        <taxon>Sebaldella</taxon>
    </lineage>
</organism>
<evidence type="ECO:0000313" key="2">
    <source>
        <dbReference type="EMBL" id="ACZ08104.1"/>
    </source>
</evidence>
<dbReference type="InterPro" id="IPR009785">
    <property type="entry name" value="Prophage_Lj928_Orf309"/>
</dbReference>